<name>A0A9N8DF18_9STRA</name>
<dbReference type="Pfam" id="PF08241">
    <property type="entry name" value="Methyltransf_11"/>
    <property type="match status" value="1"/>
</dbReference>
<evidence type="ECO:0000259" key="1">
    <source>
        <dbReference type="Pfam" id="PF08241"/>
    </source>
</evidence>
<reference evidence="2" key="1">
    <citation type="submission" date="2020-06" db="EMBL/GenBank/DDBJ databases">
        <authorList>
            <consortium name="Plant Systems Biology data submission"/>
        </authorList>
    </citation>
    <scope>NUCLEOTIDE SEQUENCE</scope>
    <source>
        <strain evidence="2">D6</strain>
    </source>
</reference>
<keyword evidence="2" id="KW-0808">Transferase</keyword>
<dbReference type="InterPro" id="IPR013216">
    <property type="entry name" value="Methyltransf_11"/>
</dbReference>
<sequence length="220" mass="24397">MTANTEERSGQTGKIWDRFAEGYAKSPIGDMEAYQKKLEITQKYLRKDMQVLEYGCGTGGTSLIHAPYVKHILATDISGKMLEIAKTKQQEADVKNVEFRQTSIDQLELPKESQDVVLGLSILHLLKNRDEAIAKTHQWLKPGGLFVTSTVCIGEMGAGAKFFIKALLPVGQFFGFAPHVSALTKADLKESLVKTGFSIEYEWQPKDDAAVFIIGKKADK</sequence>
<dbReference type="SUPFAM" id="SSF53335">
    <property type="entry name" value="S-adenosyl-L-methionine-dependent methyltransferases"/>
    <property type="match status" value="1"/>
</dbReference>
<dbReference type="EMBL" id="CAICTM010000109">
    <property type="protein sequence ID" value="CAB9501489.1"/>
    <property type="molecule type" value="Genomic_DNA"/>
</dbReference>
<proteinExistence type="predicted"/>
<dbReference type="InterPro" id="IPR029063">
    <property type="entry name" value="SAM-dependent_MTases_sf"/>
</dbReference>
<keyword evidence="2" id="KW-0489">Methyltransferase</keyword>
<dbReference type="OrthoDB" id="10017101at2759"/>
<dbReference type="PANTHER" id="PTHR43861">
    <property type="entry name" value="TRANS-ACONITATE 2-METHYLTRANSFERASE-RELATED"/>
    <property type="match status" value="1"/>
</dbReference>
<keyword evidence="3" id="KW-1185">Reference proteome</keyword>
<comment type="caution">
    <text evidence="2">The sequence shown here is derived from an EMBL/GenBank/DDBJ whole genome shotgun (WGS) entry which is preliminary data.</text>
</comment>
<dbReference type="Gene3D" id="3.40.50.150">
    <property type="entry name" value="Vaccinia Virus protein VP39"/>
    <property type="match status" value="1"/>
</dbReference>
<accession>A0A9N8DF18</accession>
<evidence type="ECO:0000313" key="2">
    <source>
        <dbReference type="EMBL" id="CAB9501489.1"/>
    </source>
</evidence>
<dbReference type="GO" id="GO:0008757">
    <property type="term" value="F:S-adenosylmethionine-dependent methyltransferase activity"/>
    <property type="evidence" value="ECO:0007669"/>
    <property type="project" value="InterPro"/>
</dbReference>
<dbReference type="GO" id="GO:0032259">
    <property type="term" value="P:methylation"/>
    <property type="evidence" value="ECO:0007669"/>
    <property type="project" value="UniProtKB-KW"/>
</dbReference>
<protein>
    <submittedName>
        <fullName evidence="2">Arsenite methyltransferase</fullName>
    </submittedName>
</protein>
<gene>
    <name evidence="2" type="ORF">SEMRO_110_G054870.1</name>
</gene>
<dbReference type="AlphaFoldDB" id="A0A9N8DF18"/>
<feature type="domain" description="Methyltransferase type 11" evidence="1">
    <location>
        <begin position="52"/>
        <end position="147"/>
    </location>
</feature>
<dbReference type="Proteomes" id="UP001153069">
    <property type="component" value="Unassembled WGS sequence"/>
</dbReference>
<dbReference type="CDD" id="cd02440">
    <property type="entry name" value="AdoMet_MTases"/>
    <property type="match status" value="1"/>
</dbReference>
<evidence type="ECO:0000313" key="3">
    <source>
        <dbReference type="Proteomes" id="UP001153069"/>
    </source>
</evidence>
<organism evidence="2 3">
    <name type="scientific">Seminavis robusta</name>
    <dbReference type="NCBI Taxonomy" id="568900"/>
    <lineage>
        <taxon>Eukaryota</taxon>
        <taxon>Sar</taxon>
        <taxon>Stramenopiles</taxon>
        <taxon>Ochrophyta</taxon>
        <taxon>Bacillariophyta</taxon>
        <taxon>Bacillariophyceae</taxon>
        <taxon>Bacillariophycidae</taxon>
        <taxon>Naviculales</taxon>
        <taxon>Naviculaceae</taxon>
        <taxon>Seminavis</taxon>
    </lineage>
</organism>